<dbReference type="SUPFAM" id="SSF69754">
    <property type="entry name" value="Ribosome binding protein Y (YfiA homologue)"/>
    <property type="match status" value="1"/>
</dbReference>
<proteinExistence type="predicted"/>
<dbReference type="Pfam" id="PF02482">
    <property type="entry name" value="Ribosomal_S30AE"/>
    <property type="match status" value="1"/>
</dbReference>
<dbReference type="Proteomes" id="UP000202440">
    <property type="component" value="Chromosome"/>
</dbReference>
<organism evidence="1 2">
    <name type="scientific">Bacterioplanes sanyensis</name>
    <dbReference type="NCBI Taxonomy" id="1249553"/>
    <lineage>
        <taxon>Bacteria</taxon>
        <taxon>Pseudomonadati</taxon>
        <taxon>Pseudomonadota</taxon>
        <taxon>Gammaproteobacteria</taxon>
        <taxon>Oceanospirillales</taxon>
        <taxon>Oceanospirillaceae</taxon>
        <taxon>Bacterioplanes</taxon>
    </lineage>
</organism>
<evidence type="ECO:0000313" key="1">
    <source>
        <dbReference type="EMBL" id="ASP38592.1"/>
    </source>
</evidence>
<dbReference type="KEGG" id="bsan:CHH28_07845"/>
<protein>
    <submittedName>
        <fullName evidence="1">Ribosomal subunit interface protein</fullName>
    </submittedName>
</protein>
<keyword evidence="2" id="KW-1185">Reference proteome</keyword>
<evidence type="ECO:0000313" key="2">
    <source>
        <dbReference type="Proteomes" id="UP000202440"/>
    </source>
</evidence>
<dbReference type="NCBIfam" id="TIGR00741">
    <property type="entry name" value="yfiA"/>
    <property type="match status" value="1"/>
</dbReference>
<name>A0A222FIW4_9GAMM</name>
<sequence>MIKGVFMKGLEISFRDIDHSDAIEQHIRDKADKLTSTYDDITGIRAVVALPHNRSNKGKLAHVSVEVGLPGETVAITHDQHDQAEHEDMYLAIRHAFDKAQRKVRKIHERRVDSKRRSAAAPVIAE</sequence>
<reference evidence="1 2" key="1">
    <citation type="submission" date="2017-07" db="EMBL/GenBank/DDBJ databases">
        <title>Annotated genome sequence of Bacterioplanes sanyensis isolated from Red Sea.</title>
        <authorList>
            <person name="Rehman Z.U."/>
        </authorList>
    </citation>
    <scope>NUCLEOTIDE SEQUENCE [LARGE SCALE GENOMIC DNA]</scope>
    <source>
        <strain evidence="1 2">NV9</strain>
    </source>
</reference>
<gene>
    <name evidence="1" type="primary">raiA</name>
    <name evidence="1" type="ORF">CHH28_07845</name>
</gene>
<accession>A0A222FIW4</accession>
<dbReference type="CDD" id="cd00552">
    <property type="entry name" value="RaiA"/>
    <property type="match status" value="1"/>
</dbReference>
<dbReference type="AlphaFoldDB" id="A0A222FIW4"/>
<dbReference type="Gene3D" id="3.30.160.100">
    <property type="entry name" value="Ribosome hibernation promotion factor-like"/>
    <property type="match status" value="1"/>
</dbReference>
<dbReference type="EMBL" id="CP022530">
    <property type="protein sequence ID" value="ASP38592.1"/>
    <property type="molecule type" value="Genomic_DNA"/>
</dbReference>
<dbReference type="InterPro" id="IPR036567">
    <property type="entry name" value="RHF-like"/>
</dbReference>
<dbReference type="InterPro" id="IPR003489">
    <property type="entry name" value="RHF/RaiA"/>
</dbReference>